<keyword evidence="2" id="KW-1185">Reference proteome</keyword>
<accession>A0A3L7J5P8</accession>
<dbReference type="OrthoDB" id="9148135at2"/>
<dbReference type="GO" id="GO:0003677">
    <property type="term" value="F:DNA binding"/>
    <property type="evidence" value="ECO:0007669"/>
    <property type="project" value="UniProtKB-KW"/>
</dbReference>
<gene>
    <name evidence="1" type="ORF">D9V28_03785</name>
</gene>
<protein>
    <submittedName>
        <fullName evidence="1">Winged helix DNA-binding domain-containing protein</fullName>
    </submittedName>
</protein>
<proteinExistence type="predicted"/>
<dbReference type="PANTHER" id="PTHR38479:SF2">
    <property type="entry name" value="WINGED HELIX DNA-BINDING DOMAIN-CONTAINING PROTEIN"/>
    <property type="match status" value="1"/>
</dbReference>
<dbReference type="Proteomes" id="UP000282460">
    <property type="component" value="Unassembled WGS sequence"/>
</dbReference>
<reference evidence="1 2" key="1">
    <citation type="submission" date="2018-10" db="EMBL/GenBank/DDBJ databases">
        <authorList>
            <person name="Li J."/>
        </authorList>
    </citation>
    <scope>NUCLEOTIDE SEQUENCE [LARGE SCALE GENOMIC DNA]</scope>
    <source>
        <strain evidence="1 2">ZD1-4</strain>
    </source>
</reference>
<dbReference type="Pfam" id="PF06224">
    <property type="entry name" value="AlkZ-like"/>
    <property type="match status" value="1"/>
</dbReference>
<dbReference type="RefSeq" id="WP_121658338.1">
    <property type="nucleotide sequence ID" value="NZ_BMEK01000001.1"/>
</dbReference>
<sequence>MARQLRPVDVARLRLHAQNILESAVATPVDAVHSMLAMQGQDLPGTLWAIGLRAQATEQEVRRAFDSGELVRSWPMRGTLHALTPQDLRLILPLSRDRLVSSLAARHRELGIEANDVTAARRAAEAELSTASPALTRKELFAVFERAGQLTAGQRGAHLIFLLAHAGVLCLGPFRGKEQTFVLLDVWAPALGQLPGRDEALAAVALRYFLSHGPATVEDFAWWTKLTLTDARAGAAAARSQLAELSVGGREYLASPQIGELATRIPGARSTLALPGFDEYILGYTDRSAALAAEHSELIVPGNNGMFKSTLVAGGRVIGTWSRTERAQTIDVHGELFREITDTEAHGLVRSLESYGRFRGKAVTVTTSVKPMARADAATGG</sequence>
<dbReference type="InterPro" id="IPR009351">
    <property type="entry name" value="AlkZ-like"/>
</dbReference>
<name>A0A3L7J5P8_9MICO</name>
<comment type="caution">
    <text evidence="1">The sequence shown here is derived from an EMBL/GenBank/DDBJ whole genome shotgun (WGS) entry which is preliminary data.</text>
</comment>
<evidence type="ECO:0000313" key="2">
    <source>
        <dbReference type="Proteomes" id="UP000282460"/>
    </source>
</evidence>
<keyword evidence="1" id="KW-0238">DNA-binding</keyword>
<organism evidence="1 2">
    <name type="scientific">Mycetocola zhadangensis</name>
    <dbReference type="NCBI Taxonomy" id="1164595"/>
    <lineage>
        <taxon>Bacteria</taxon>
        <taxon>Bacillati</taxon>
        <taxon>Actinomycetota</taxon>
        <taxon>Actinomycetes</taxon>
        <taxon>Micrococcales</taxon>
        <taxon>Microbacteriaceae</taxon>
        <taxon>Mycetocola</taxon>
    </lineage>
</organism>
<dbReference type="EMBL" id="RCWJ01000001">
    <property type="protein sequence ID" value="RLQ85977.1"/>
    <property type="molecule type" value="Genomic_DNA"/>
</dbReference>
<evidence type="ECO:0000313" key="1">
    <source>
        <dbReference type="EMBL" id="RLQ85977.1"/>
    </source>
</evidence>
<dbReference type="PANTHER" id="PTHR38479">
    <property type="entry name" value="LMO0824 PROTEIN"/>
    <property type="match status" value="1"/>
</dbReference>
<dbReference type="AlphaFoldDB" id="A0A3L7J5P8"/>